<protein>
    <submittedName>
        <fullName evidence="1">Uncharacterized protein</fullName>
    </submittedName>
</protein>
<dbReference type="OrthoDB" id="192739at2"/>
<keyword evidence="2" id="KW-1185">Reference proteome</keyword>
<sequence>MMRNDERGMARRWLGGGLVAVVLGIAATCVPSALPAAAGDDRGAARVILAAGRGAAPAPDAMADDVCDTPGPRPMHHVAFNLSEPEDPDAVASLQRALQLCVRSAPRPGAPEVRGPIRRG</sequence>
<reference evidence="1 2" key="1">
    <citation type="submission" date="2018-06" db="EMBL/GenBank/DDBJ databases">
        <title>Genomic Encyclopedia of Archaeal and Bacterial Type Strains, Phase II (KMG-II): from individual species to whole genera.</title>
        <authorList>
            <person name="Goeker M."/>
        </authorList>
    </citation>
    <scope>NUCLEOTIDE SEQUENCE [LARGE SCALE GENOMIC DNA]</scope>
    <source>
        <strain evidence="1 2">DSM 24525</strain>
    </source>
</reference>
<dbReference type="RefSeq" id="WP_146422824.1">
    <property type="nucleotide sequence ID" value="NZ_QKYU01000012.1"/>
</dbReference>
<dbReference type="AlphaFoldDB" id="A0A2W7IDM5"/>
<evidence type="ECO:0000313" key="1">
    <source>
        <dbReference type="EMBL" id="PZW45010.1"/>
    </source>
</evidence>
<dbReference type="EMBL" id="QKYU01000012">
    <property type="protein sequence ID" value="PZW45010.1"/>
    <property type="molecule type" value="Genomic_DNA"/>
</dbReference>
<comment type="caution">
    <text evidence="1">The sequence shown here is derived from an EMBL/GenBank/DDBJ whole genome shotgun (WGS) entry which is preliminary data.</text>
</comment>
<accession>A0A2W7IDM5</accession>
<proteinExistence type="predicted"/>
<organism evidence="1 2">
    <name type="scientific">Humitalea rosea</name>
    <dbReference type="NCBI Taxonomy" id="990373"/>
    <lineage>
        <taxon>Bacteria</taxon>
        <taxon>Pseudomonadati</taxon>
        <taxon>Pseudomonadota</taxon>
        <taxon>Alphaproteobacteria</taxon>
        <taxon>Acetobacterales</taxon>
        <taxon>Roseomonadaceae</taxon>
        <taxon>Humitalea</taxon>
    </lineage>
</organism>
<dbReference type="Proteomes" id="UP000249688">
    <property type="component" value="Unassembled WGS sequence"/>
</dbReference>
<name>A0A2W7IDM5_9PROT</name>
<evidence type="ECO:0000313" key="2">
    <source>
        <dbReference type="Proteomes" id="UP000249688"/>
    </source>
</evidence>
<gene>
    <name evidence="1" type="ORF">C8P66_11225</name>
</gene>